<dbReference type="PANTHER" id="PTHR42985:SF10">
    <property type="entry name" value="SODIUM-COUPLED MONOCARBOXYLATE TRANSPORTER 1"/>
    <property type="match status" value="1"/>
</dbReference>
<dbReference type="Proteomes" id="UP001652622">
    <property type="component" value="Unplaced"/>
</dbReference>
<dbReference type="KEGG" id="pgut:117655579"/>
<evidence type="ECO:0000256" key="4">
    <source>
        <dbReference type="ARBA" id="ARBA00022475"/>
    </source>
</evidence>
<feature type="transmembrane region" description="Helical" evidence="12">
    <location>
        <begin position="202"/>
        <end position="222"/>
    </location>
</feature>
<dbReference type="InterPro" id="IPR038377">
    <property type="entry name" value="Na/Glc_symporter_sf"/>
</dbReference>
<evidence type="ECO:0000256" key="9">
    <source>
        <dbReference type="ARBA" id="ARBA00023136"/>
    </source>
</evidence>
<dbReference type="GO" id="GO:0005343">
    <property type="term" value="F:organic acid:sodium symporter activity"/>
    <property type="evidence" value="ECO:0007669"/>
    <property type="project" value="TreeGrafter"/>
</dbReference>
<dbReference type="InParanoid" id="A0A6P9AL05"/>
<keyword evidence="10" id="KW-0739">Sodium transport</keyword>
<evidence type="ECO:0000313" key="13">
    <source>
        <dbReference type="Proteomes" id="UP001652622"/>
    </source>
</evidence>
<evidence type="ECO:0000256" key="3">
    <source>
        <dbReference type="ARBA" id="ARBA00022448"/>
    </source>
</evidence>
<dbReference type="GO" id="GO:0070062">
    <property type="term" value="C:extracellular exosome"/>
    <property type="evidence" value="ECO:0007669"/>
    <property type="project" value="TreeGrafter"/>
</dbReference>
<organism evidence="13 14">
    <name type="scientific">Pantherophis guttatus</name>
    <name type="common">Corn snake</name>
    <name type="synonym">Elaphe guttata</name>
    <dbReference type="NCBI Taxonomy" id="94885"/>
    <lineage>
        <taxon>Eukaryota</taxon>
        <taxon>Metazoa</taxon>
        <taxon>Chordata</taxon>
        <taxon>Craniata</taxon>
        <taxon>Vertebrata</taxon>
        <taxon>Euteleostomi</taxon>
        <taxon>Lepidosauria</taxon>
        <taxon>Squamata</taxon>
        <taxon>Bifurcata</taxon>
        <taxon>Unidentata</taxon>
        <taxon>Episquamata</taxon>
        <taxon>Toxicofera</taxon>
        <taxon>Serpentes</taxon>
        <taxon>Colubroidea</taxon>
        <taxon>Colubridae</taxon>
        <taxon>Colubrinae</taxon>
        <taxon>Pantherophis</taxon>
    </lineage>
</organism>
<keyword evidence="4" id="KW-1003">Cell membrane</keyword>
<keyword evidence="13" id="KW-1185">Reference proteome</keyword>
<feature type="transmembrane region" description="Helical" evidence="12">
    <location>
        <begin position="419"/>
        <end position="441"/>
    </location>
</feature>
<reference evidence="14" key="1">
    <citation type="submission" date="2025-08" db="UniProtKB">
        <authorList>
            <consortium name="RefSeq"/>
        </authorList>
    </citation>
    <scope>IDENTIFICATION</scope>
    <source>
        <tissue evidence="14">Blood</tissue>
    </source>
</reference>
<comment type="subcellular location">
    <subcellularLocation>
        <location evidence="1">Cell membrane</location>
        <topology evidence="1">Multi-pass membrane protein</topology>
    </subcellularLocation>
</comment>
<evidence type="ECO:0000256" key="7">
    <source>
        <dbReference type="ARBA" id="ARBA00023053"/>
    </source>
</evidence>
<evidence type="ECO:0000256" key="2">
    <source>
        <dbReference type="ARBA" id="ARBA00006434"/>
    </source>
</evidence>
<dbReference type="GO" id="GO:0005886">
    <property type="term" value="C:plasma membrane"/>
    <property type="evidence" value="ECO:0007669"/>
    <property type="project" value="UniProtKB-SubCell"/>
</dbReference>
<feature type="transmembrane region" description="Helical" evidence="12">
    <location>
        <begin position="248"/>
        <end position="266"/>
    </location>
</feature>
<evidence type="ECO:0000313" key="14">
    <source>
        <dbReference type="RefSeq" id="XP_034259053.1"/>
    </source>
</evidence>
<dbReference type="GeneID" id="117655579"/>
<dbReference type="InterPro" id="IPR051163">
    <property type="entry name" value="Sodium:Solute_Symporter_SSF"/>
</dbReference>
<dbReference type="RefSeq" id="XP_034259053.1">
    <property type="nucleotide sequence ID" value="XM_034403162.2"/>
</dbReference>
<feature type="transmembrane region" description="Helical" evidence="12">
    <location>
        <begin position="521"/>
        <end position="543"/>
    </location>
</feature>
<feature type="transmembrane region" description="Helical" evidence="12">
    <location>
        <begin position="92"/>
        <end position="116"/>
    </location>
</feature>
<dbReference type="OMA" id="DAKCALY"/>
<name>A0A6P9AL05_PANGU</name>
<dbReference type="PANTHER" id="PTHR42985">
    <property type="entry name" value="SODIUM-COUPLED MONOCARBOXYLATE TRANSPORTER"/>
    <property type="match status" value="1"/>
</dbReference>
<dbReference type="NCBIfam" id="TIGR00813">
    <property type="entry name" value="sss"/>
    <property type="match status" value="1"/>
</dbReference>
<feature type="transmembrane region" description="Helical" evidence="12">
    <location>
        <begin position="286"/>
        <end position="304"/>
    </location>
</feature>
<protein>
    <submittedName>
        <fullName evidence="14">Sodium-coupled monocarboxylate transporter 1-like</fullName>
    </submittedName>
</protein>
<keyword evidence="5 12" id="KW-0812">Transmembrane</keyword>
<keyword evidence="7" id="KW-0915">Sodium</keyword>
<keyword evidence="3" id="KW-0813">Transport</keyword>
<dbReference type="GO" id="GO:0015730">
    <property type="term" value="P:propanoate transmembrane transport"/>
    <property type="evidence" value="ECO:0007669"/>
    <property type="project" value="TreeGrafter"/>
</dbReference>
<feature type="transmembrane region" description="Helical" evidence="12">
    <location>
        <begin position="448"/>
        <end position="467"/>
    </location>
</feature>
<feature type="transmembrane region" description="Helical" evidence="12">
    <location>
        <begin position="24"/>
        <end position="47"/>
    </location>
</feature>
<feature type="transmembrane region" description="Helical" evidence="12">
    <location>
        <begin position="137"/>
        <end position="156"/>
    </location>
</feature>
<evidence type="ECO:0000256" key="6">
    <source>
        <dbReference type="ARBA" id="ARBA00022989"/>
    </source>
</evidence>
<gene>
    <name evidence="14" type="primary">LOC117655579</name>
</gene>
<evidence type="ECO:0000256" key="11">
    <source>
        <dbReference type="RuleBase" id="RU362091"/>
    </source>
</evidence>
<comment type="similarity">
    <text evidence="2 11">Belongs to the sodium:solute symporter (SSF) (TC 2.A.21) family.</text>
</comment>
<evidence type="ECO:0000256" key="12">
    <source>
        <dbReference type="SAM" id="Phobius"/>
    </source>
</evidence>
<evidence type="ECO:0000256" key="5">
    <source>
        <dbReference type="ARBA" id="ARBA00022692"/>
    </source>
</evidence>
<keyword evidence="8" id="KW-0406">Ion transport</keyword>
<dbReference type="Gene3D" id="1.20.1730.10">
    <property type="entry name" value="Sodium/glucose cotransporter"/>
    <property type="match status" value="1"/>
</dbReference>
<sequence length="582" mass="64071">MPATRSQPDLGPDVVNQRFTTLDYVIFSTMLLLSAIVGVFYAFEGVLKNHKDFLMAGHNLSFLPVAFSLATSFMSASTVLGTPAEVYRFGSVFLLFAFSYAIVVVISAEVFLPVFYRLRLTSVYEYLELRYNKYMRILGTMMFIILTILYTSIVIYSPSLALNKVAGFRLWGSVIATGLICTFCCSVGGLKAVVWADVFQYILMIIGLGVVFARAVIIKGGFGPILHDAYQGGRLNIWDFNPNPLKRHTVWTVVIGGTFTWAGMYVTNQSQVQRYFACRSQWDAKCALYLNLVGLWIVLIFASLDGLSMYSIYKDCDPLTSGIVSAPDQLMPYFVLDILEDYPGVPGLFVAGIYSASLSSVSTSINALATVTLEDFIKPYFTLSEEKLSYIAMGMSLLFGIACLSMAALISVMGALLQAAFSVFELIGGPLLGIYSLGILFPFANSKGAFSGFICGFCVIMWIGIGAQKYPPGPHRTVPLPLSIAGCQRSNDSAFVSMIVTSPSPAPSRSYFQENWYSVSYLYFSTLGALITFIVGTIISLLTGGLNKEVDHRLLFTKKDFMVNIQYWKDKFSAKQVAPEQG</sequence>
<dbReference type="InterPro" id="IPR001734">
    <property type="entry name" value="Na/solute_symporter"/>
</dbReference>
<dbReference type="AlphaFoldDB" id="A0A6P9AL05"/>
<feature type="transmembrane region" description="Helical" evidence="12">
    <location>
        <begin position="390"/>
        <end position="413"/>
    </location>
</feature>
<evidence type="ECO:0000256" key="8">
    <source>
        <dbReference type="ARBA" id="ARBA00023065"/>
    </source>
</evidence>
<dbReference type="PROSITE" id="PS50283">
    <property type="entry name" value="NA_SOLUT_SYMP_3"/>
    <property type="match status" value="1"/>
</dbReference>
<dbReference type="Pfam" id="PF00474">
    <property type="entry name" value="SSF"/>
    <property type="match status" value="1"/>
</dbReference>
<keyword evidence="6 12" id="KW-1133">Transmembrane helix</keyword>
<proteinExistence type="inferred from homology"/>
<feature type="transmembrane region" description="Helical" evidence="12">
    <location>
        <begin position="168"/>
        <end position="190"/>
    </location>
</feature>
<evidence type="ECO:0000256" key="1">
    <source>
        <dbReference type="ARBA" id="ARBA00004651"/>
    </source>
</evidence>
<accession>A0A6P9AL05</accession>
<keyword evidence="9 12" id="KW-0472">Membrane</keyword>
<evidence type="ECO:0000256" key="10">
    <source>
        <dbReference type="ARBA" id="ARBA00023201"/>
    </source>
</evidence>
<feature type="transmembrane region" description="Helical" evidence="12">
    <location>
        <begin position="348"/>
        <end position="369"/>
    </location>
</feature>
<feature type="transmembrane region" description="Helical" evidence="12">
    <location>
        <begin position="59"/>
        <end position="80"/>
    </location>
</feature>